<accession>A0A2N3HW69</accession>
<organism evidence="2 3">
    <name type="scientific">Labilibaculum filiforme</name>
    <dbReference type="NCBI Taxonomy" id="1940526"/>
    <lineage>
        <taxon>Bacteria</taxon>
        <taxon>Pseudomonadati</taxon>
        <taxon>Bacteroidota</taxon>
        <taxon>Bacteroidia</taxon>
        <taxon>Marinilabiliales</taxon>
        <taxon>Marinifilaceae</taxon>
        <taxon>Labilibaculum</taxon>
    </lineage>
</organism>
<reference evidence="2 3" key="1">
    <citation type="journal article" date="2017" name="Front. Microbiol.">
        <title>Labilibaculum manganireducens gen. nov., sp. nov. and Labilibaculum filiforme sp. nov., Novel Bacteroidetes Isolated from Subsurface Sediments of the Baltic Sea.</title>
        <authorList>
            <person name="Vandieken V."/>
            <person name="Marshall I.P."/>
            <person name="Niemann H."/>
            <person name="Engelen B."/>
            <person name="Cypionka H."/>
        </authorList>
    </citation>
    <scope>NUCLEOTIDE SEQUENCE [LARGE SCALE GENOMIC DNA]</scope>
    <source>
        <strain evidence="2 3">59.16B</strain>
    </source>
</reference>
<evidence type="ECO:0000256" key="1">
    <source>
        <dbReference type="SAM" id="Phobius"/>
    </source>
</evidence>
<feature type="transmembrane region" description="Helical" evidence="1">
    <location>
        <begin position="70"/>
        <end position="93"/>
    </location>
</feature>
<keyword evidence="1" id="KW-0812">Transmembrane</keyword>
<dbReference type="AlphaFoldDB" id="A0A2N3HW69"/>
<comment type="caution">
    <text evidence="2">The sequence shown here is derived from an EMBL/GenBank/DDBJ whole genome shotgun (WGS) entry which is preliminary data.</text>
</comment>
<feature type="transmembrane region" description="Helical" evidence="1">
    <location>
        <begin position="12"/>
        <end position="32"/>
    </location>
</feature>
<feature type="transmembrane region" description="Helical" evidence="1">
    <location>
        <begin position="105"/>
        <end position="128"/>
    </location>
</feature>
<proteinExistence type="predicted"/>
<dbReference type="RefSeq" id="WP_101261970.1">
    <property type="nucleotide sequence ID" value="NZ_MVDD01000009.1"/>
</dbReference>
<keyword evidence="1" id="KW-0472">Membrane</keyword>
<evidence type="ECO:0000313" key="3">
    <source>
        <dbReference type="Proteomes" id="UP000233535"/>
    </source>
</evidence>
<feature type="transmembrane region" description="Helical" evidence="1">
    <location>
        <begin position="38"/>
        <end position="58"/>
    </location>
</feature>
<sequence length="134" mass="14308">MSKTSNIFQKIVLITGILNFPIGLGMMVPAVMNPNPETFITSVVVGAFIIFAGATLVWSSRDLKTRASIVVWNGIVRAIGVLAVSYTTTIGHVPTEQIVVTGLDLMLAFIYTIGSAKHTGISFGKLLLGKSELK</sequence>
<evidence type="ECO:0000313" key="2">
    <source>
        <dbReference type="EMBL" id="PKQ62316.1"/>
    </source>
</evidence>
<dbReference type="Proteomes" id="UP000233535">
    <property type="component" value="Unassembled WGS sequence"/>
</dbReference>
<name>A0A2N3HW69_9BACT</name>
<keyword evidence="1" id="KW-1133">Transmembrane helix</keyword>
<gene>
    <name evidence="2" type="ORF">BZG02_13485</name>
</gene>
<dbReference type="EMBL" id="MVDD01000009">
    <property type="protein sequence ID" value="PKQ62316.1"/>
    <property type="molecule type" value="Genomic_DNA"/>
</dbReference>
<keyword evidence="3" id="KW-1185">Reference proteome</keyword>
<dbReference type="OrthoDB" id="1442969at2"/>
<protein>
    <submittedName>
        <fullName evidence="2">Uncharacterized protein</fullName>
    </submittedName>
</protein>